<evidence type="ECO:0000256" key="5">
    <source>
        <dbReference type="ARBA" id="ARBA00022692"/>
    </source>
</evidence>
<evidence type="ECO:0000256" key="2">
    <source>
        <dbReference type="ARBA" id="ARBA00022475"/>
    </source>
</evidence>
<dbReference type="PANTHER" id="PTHR33908:SF11">
    <property type="entry name" value="MEMBRANE PROTEIN"/>
    <property type="match status" value="1"/>
</dbReference>
<keyword evidence="3" id="KW-0328">Glycosyltransferase</keyword>
<dbReference type="EMBL" id="MHCC01000020">
    <property type="protein sequence ID" value="OGY13110.1"/>
    <property type="molecule type" value="Genomic_DNA"/>
</dbReference>
<sequence length="693" mass="79277">MKNAIWIGWGFGVIFFIIELITLPHYGINWDTINHLPRGQAYLHYFLTGNKNYSDLPPWKPYWQNPESLSINADIPGDQVTSRSFYQADIADYSGYIENDGGGHPPISDILSSGFNRVLFGNLKIVNDVDSYRIYSIFLASLLVFLVFHWVASVFGKVAGVVSSLSLATYPLFWSESHFNNEKDIPETVFWSFTIFCFWKGFTTKRILWIIIGGLFWGLGLGTKFNILFIPLVLLPWLLFYWWGTYNKKFGVRLLINDNKRLIIATLFAVLGGIVLFIGSWPYLWADPITRIESVFKFYKVIGLTNNVNSDFLGPLGTNTYALWWIITTTPLPILFLSALGIIFSLINIFKEKKKTSLLFLLWLAVPIARVTWSGTTIYGGVRQIMEYVPAMSIMAGIGTFGILKVIKKRNLAYALVLLVITISYTFSVFNLYKIHPNENVYFNVLVGGIKGAREKNIPFWGNSFGAAYRQGIVWINHNLPPEAKISYARELLPNIPMFWLRSDLKLHNSYRSGYLKQGEYVIGLVYQGVEKTSYFDRYLDRFLEPIYEVNVEGVSILKVWKNDVEHTKKEYLSEKQTNNFKVSAESGIITVDFASSFYLSRMEFSYIEVDSCKNIISAYVKISEDGKSWEKLPGTLPNEDWSVPQIGIQPRDGNVVIPFAADKLSFVKLFFSPSDSCFAKINNLKIYYFDKI</sequence>
<evidence type="ECO:0000313" key="10">
    <source>
        <dbReference type="EMBL" id="OGY13110.1"/>
    </source>
</evidence>
<reference evidence="10 11" key="1">
    <citation type="journal article" date="2016" name="Nat. Commun.">
        <title>Thousands of microbial genomes shed light on interconnected biogeochemical processes in an aquifer system.</title>
        <authorList>
            <person name="Anantharaman K."/>
            <person name="Brown C.T."/>
            <person name="Hug L.A."/>
            <person name="Sharon I."/>
            <person name="Castelle C.J."/>
            <person name="Probst A.J."/>
            <person name="Thomas B.C."/>
            <person name="Singh A."/>
            <person name="Wilkins M.J."/>
            <person name="Karaoz U."/>
            <person name="Brodie E.L."/>
            <person name="Williams K.H."/>
            <person name="Hubbard S.S."/>
            <person name="Banfield J.F."/>
        </authorList>
    </citation>
    <scope>NUCLEOTIDE SEQUENCE [LARGE SCALE GENOMIC DNA]</scope>
</reference>
<dbReference type="AlphaFoldDB" id="A0A1G1VCJ9"/>
<evidence type="ECO:0000313" key="11">
    <source>
        <dbReference type="Proteomes" id="UP000178659"/>
    </source>
</evidence>
<feature type="transmembrane region" description="Helical" evidence="8">
    <location>
        <begin position="189"/>
        <end position="219"/>
    </location>
</feature>
<feature type="transmembrane region" description="Helical" evidence="8">
    <location>
        <begin position="6"/>
        <end position="28"/>
    </location>
</feature>
<dbReference type="Pfam" id="PF13231">
    <property type="entry name" value="PMT_2"/>
    <property type="match status" value="1"/>
</dbReference>
<evidence type="ECO:0000256" key="6">
    <source>
        <dbReference type="ARBA" id="ARBA00022989"/>
    </source>
</evidence>
<evidence type="ECO:0000256" key="1">
    <source>
        <dbReference type="ARBA" id="ARBA00004651"/>
    </source>
</evidence>
<feature type="domain" description="Glycosyltransferase RgtA/B/C/D-like" evidence="9">
    <location>
        <begin position="128"/>
        <end position="244"/>
    </location>
</feature>
<comment type="caution">
    <text evidence="10">The sequence shown here is derived from an EMBL/GenBank/DDBJ whole genome shotgun (WGS) entry which is preliminary data.</text>
</comment>
<evidence type="ECO:0000256" key="7">
    <source>
        <dbReference type="ARBA" id="ARBA00023136"/>
    </source>
</evidence>
<gene>
    <name evidence="10" type="ORF">A3A77_03930</name>
</gene>
<dbReference type="GO" id="GO:0016763">
    <property type="term" value="F:pentosyltransferase activity"/>
    <property type="evidence" value="ECO:0007669"/>
    <property type="project" value="TreeGrafter"/>
</dbReference>
<comment type="subcellular location">
    <subcellularLocation>
        <location evidence="1">Cell membrane</location>
        <topology evidence="1">Multi-pass membrane protein</topology>
    </subcellularLocation>
</comment>
<evidence type="ECO:0000256" key="8">
    <source>
        <dbReference type="SAM" id="Phobius"/>
    </source>
</evidence>
<feature type="transmembrane region" description="Helical" evidence="8">
    <location>
        <begin position="263"/>
        <end position="284"/>
    </location>
</feature>
<protein>
    <recommendedName>
        <fullName evidence="9">Glycosyltransferase RgtA/B/C/D-like domain-containing protein</fullName>
    </recommendedName>
</protein>
<keyword evidence="2" id="KW-1003">Cell membrane</keyword>
<keyword evidence="6 8" id="KW-1133">Transmembrane helix</keyword>
<dbReference type="GO" id="GO:0009103">
    <property type="term" value="P:lipopolysaccharide biosynthetic process"/>
    <property type="evidence" value="ECO:0007669"/>
    <property type="project" value="UniProtKB-ARBA"/>
</dbReference>
<feature type="transmembrane region" description="Helical" evidence="8">
    <location>
        <begin position="414"/>
        <end position="433"/>
    </location>
</feature>
<organism evidence="10 11">
    <name type="scientific">Candidatus Blackburnbacteria bacterium RIFCSPLOWO2_01_FULL_40_20</name>
    <dbReference type="NCBI Taxonomy" id="1797519"/>
    <lineage>
        <taxon>Bacteria</taxon>
        <taxon>Candidatus Blackburniibacteriota</taxon>
    </lineage>
</organism>
<dbReference type="GO" id="GO:0005886">
    <property type="term" value="C:plasma membrane"/>
    <property type="evidence" value="ECO:0007669"/>
    <property type="project" value="UniProtKB-SubCell"/>
</dbReference>
<feature type="transmembrane region" description="Helical" evidence="8">
    <location>
        <begin position="388"/>
        <end position="407"/>
    </location>
</feature>
<dbReference type="InterPro" id="IPR050297">
    <property type="entry name" value="LipidA_mod_glycosyltrf_83"/>
</dbReference>
<dbReference type="PANTHER" id="PTHR33908">
    <property type="entry name" value="MANNOSYLTRANSFERASE YKCB-RELATED"/>
    <property type="match status" value="1"/>
</dbReference>
<name>A0A1G1VCJ9_9BACT</name>
<feature type="transmembrane region" description="Helical" evidence="8">
    <location>
        <begin position="134"/>
        <end position="152"/>
    </location>
</feature>
<keyword evidence="4" id="KW-0808">Transferase</keyword>
<evidence type="ECO:0000259" key="9">
    <source>
        <dbReference type="Pfam" id="PF13231"/>
    </source>
</evidence>
<feature type="transmembrane region" description="Helical" evidence="8">
    <location>
        <begin position="359"/>
        <end position="382"/>
    </location>
</feature>
<evidence type="ECO:0000256" key="4">
    <source>
        <dbReference type="ARBA" id="ARBA00022679"/>
    </source>
</evidence>
<proteinExistence type="predicted"/>
<evidence type="ECO:0000256" key="3">
    <source>
        <dbReference type="ARBA" id="ARBA00022676"/>
    </source>
</evidence>
<keyword evidence="5 8" id="KW-0812">Transmembrane</keyword>
<accession>A0A1G1VCJ9</accession>
<dbReference type="Proteomes" id="UP000178659">
    <property type="component" value="Unassembled WGS sequence"/>
</dbReference>
<dbReference type="InterPro" id="IPR038731">
    <property type="entry name" value="RgtA/B/C-like"/>
</dbReference>
<keyword evidence="7 8" id="KW-0472">Membrane</keyword>
<feature type="transmembrane region" description="Helical" evidence="8">
    <location>
        <begin position="322"/>
        <end position="347"/>
    </location>
</feature>